<dbReference type="GO" id="GO:0008168">
    <property type="term" value="F:methyltransferase activity"/>
    <property type="evidence" value="ECO:0007669"/>
    <property type="project" value="InterPro"/>
</dbReference>
<dbReference type="GO" id="GO:0051536">
    <property type="term" value="F:iron-sulfur cluster binding"/>
    <property type="evidence" value="ECO:0007669"/>
    <property type="project" value="UniProtKB-KW"/>
</dbReference>
<evidence type="ECO:0008006" key="10">
    <source>
        <dbReference type="Google" id="ProtNLM"/>
    </source>
</evidence>
<dbReference type="GO" id="GO:0005763">
    <property type="term" value="C:mitochondrial small ribosomal subunit"/>
    <property type="evidence" value="ECO:0007669"/>
    <property type="project" value="TreeGrafter"/>
</dbReference>
<dbReference type="Pfam" id="PF09243">
    <property type="entry name" value="Rsm22"/>
    <property type="match status" value="1"/>
</dbReference>
<dbReference type="SUPFAM" id="SSF53335">
    <property type="entry name" value="S-adenosyl-L-methionine-dependent methyltransferases"/>
    <property type="match status" value="1"/>
</dbReference>
<evidence type="ECO:0000313" key="8">
    <source>
        <dbReference type="EMBL" id="TVU31970.1"/>
    </source>
</evidence>
<dbReference type="Gramene" id="TVU31970">
    <property type="protein sequence ID" value="TVU31970"/>
    <property type="gene ID" value="EJB05_23686"/>
</dbReference>
<accession>A0A5J9VAT2</accession>
<evidence type="ECO:0000313" key="9">
    <source>
        <dbReference type="Proteomes" id="UP000324897"/>
    </source>
</evidence>
<comment type="function">
    <text evidence="7">Mitochondrial ribosome (mitoribosome) assembly factor. Binds at the interface of the head and body domains of the mitochondrial small ribosomal subunit (mt-SSU), occluding the mRNA channel and preventing compaction of the head domain towards the body. Probable inactive methyltransferase: retains the characteristic folding and ability to bind S-adenosyl-L-methionine, but it probably lost its methyltransferase activity.</text>
</comment>
<sequence>MAAALLPETAPRLLTPETLRTAAKQSQGIHLVPLSLRRAIKRYLRDQDKAHMNRKVLLLSASFDRSKGTGAELAAATTRGALLDDPNAPAGAEQRAARWKVRSAYGDIGLRYREDETVAYVASRMPAIYAACHRVLREVRRRLPEFAPAKVLDFGAGPSSALWAMRAVWPRSIEKVNLVEPSKEMQRAGQSLLDNLKGLPLIHSYDSIQDLNRDIEKHERGHDLVISSYALGEIPSLNDRITIVRQLWDLTSDVLKCRKLEKSSSRPPTNMKSIVARESLLKNGAFVVAPCPHDGRCPLENSDKYCHFVQRLERTSSQRAYKRSKGVPLRGFEDEKFCYVALRRGKRPEGTWPLDGMKFETLKERHARRKPEDLIIDYDDQFPSEEDEEVPADGGDSLVPYASDAHELSLFHESEGEEVEEETIRADLGGGWGRIIYSPIRRGKQVQMDVCRSTKRDASEGAFERIVVTQSKNPTMHFQARRAGFEAAKKCLIWDRVVGKSLLKFSAFDVPEFDFGQAVAWHSLQPLMWCFLALCNHNTRTTS</sequence>
<evidence type="ECO:0000256" key="5">
    <source>
        <dbReference type="ARBA" id="ARBA00023014"/>
    </source>
</evidence>
<proteinExistence type="predicted"/>
<dbReference type="OrthoDB" id="421327at2759"/>
<dbReference type="Gene3D" id="3.40.50.150">
    <property type="entry name" value="Vaccinia Virus protein VP39"/>
    <property type="match status" value="1"/>
</dbReference>
<evidence type="ECO:0000256" key="4">
    <source>
        <dbReference type="ARBA" id="ARBA00023004"/>
    </source>
</evidence>
<keyword evidence="3" id="KW-0809">Transit peptide</keyword>
<keyword evidence="5" id="KW-0411">Iron-sulfur</keyword>
<protein>
    <recommendedName>
        <fullName evidence="10">Methyltransferase-like protein 17, mitochondrial</fullName>
    </recommendedName>
</protein>
<keyword evidence="6" id="KW-0496">Mitochondrion</keyword>
<comment type="caution">
    <text evidence="8">The sequence shown here is derived from an EMBL/GenBank/DDBJ whole genome shotgun (WGS) entry which is preliminary data.</text>
</comment>
<organism evidence="8 9">
    <name type="scientific">Eragrostis curvula</name>
    <name type="common">weeping love grass</name>
    <dbReference type="NCBI Taxonomy" id="38414"/>
    <lineage>
        <taxon>Eukaryota</taxon>
        <taxon>Viridiplantae</taxon>
        <taxon>Streptophyta</taxon>
        <taxon>Embryophyta</taxon>
        <taxon>Tracheophyta</taxon>
        <taxon>Spermatophyta</taxon>
        <taxon>Magnoliopsida</taxon>
        <taxon>Liliopsida</taxon>
        <taxon>Poales</taxon>
        <taxon>Poaceae</taxon>
        <taxon>PACMAD clade</taxon>
        <taxon>Chloridoideae</taxon>
        <taxon>Eragrostideae</taxon>
        <taxon>Eragrostidinae</taxon>
        <taxon>Eragrostis</taxon>
    </lineage>
</organism>
<evidence type="ECO:0000256" key="2">
    <source>
        <dbReference type="ARBA" id="ARBA00022723"/>
    </source>
</evidence>
<dbReference type="InterPro" id="IPR029063">
    <property type="entry name" value="SAM-dependent_MTases_sf"/>
</dbReference>
<dbReference type="Proteomes" id="UP000324897">
    <property type="component" value="Chromosome 1"/>
</dbReference>
<dbReference type="EMBL" id="RWGY01000011">
    <property type="protein sequence ID" value="TVU31970.1"/>
    <property type="molecule type" value="Genomic_DNA"/>
</dbReference>
<keyword evidence="2" id="KW-0479">Metal-binding</keyword>
<evidence type="ECO:0000256" key="1">
    <source>
        <dbReference type="ARBA" id="ARBA00004173"/>
    </source>
</evidence>
<comment type="subcellular location">
    <subcellularLocation>
        <location evidence="1">Mitochondrion</location>
    </subcellularLocation>
</comment>
<dbReference type="AlphaFoldDB" id="A0A5J9VAT2"/>
<keyword evidence="9" id="KW-1185">Reference proteome</keyword>
<dbReference type="InterPro" id="IPR052571">
    <property type="entry name" value="Mt_RNA_Methyltransferase"/>
</dbReference>
<dbReference type="PANTHER" id="PTHR13184:SF5">
    <property type="entry name" value="METHYLTRANSFERASE-LIKE PROTEIN 17, MITOCHONDRIAL"/>
    <property type="match status" value="1"/>
</dbReference>
<name>A0A5J9VAT2_9POAL</name>
<evidence type="ECO:0000256" key="6">
    <source>
        <dbReference type="ARBA" id="ARBA00023128"/>
    </source>
</evidence>
<dbReference type="PANTHER" id="PTHR13184">
    <property type="entry name" value="37S RIBOSOMAL PROTEIN S22"/>
    <property type="match status" value="1"/>
</dbReference>
<dbReference type="InterPro" id="IPR015324">
    <property type="entry name" value="Ribosomal_Rsm22-like"/>
</dbReference>
<dbReference type="GO" id="GO:0006412">
    <property type="term" value="P:translation"/>
    <property type="evidence" value="ECO:0007669"/>
    <property type="project" value="InterPro"/>
</dbReference>
<dbReference type="GO" id="GO:0003735">
    <property type="term" value="F:structural constituent of ribosome"/>
    <property type="evidence" value="ECO:0007669"/>
    <property type="project" value="TreeGrafter"/>
</dbReference>
<keyword evidence="4" id="KW-0408">Iron</keyword>
<evidence type="ECO:0000256" key="3">
    <source>
        <dbReference type="ARBA" id="ARBA00022946"/>
    </source>
</evidence>
<reference evidence="8 9" key="1">
    <citation type="journal article" date="2019" name="Sci. Rep.">
        <title>A high-quality genome of Eragrostis curvula grass provides insights into Poaceae evolution and supports new strategies to enhance forage quality.</title>
        <authorList>
            <person name="Carballo J."/>
            <person name="Santos B.A.C.M."/>
            <person name="Zappacosta D."/>
            <person name="Garbus I."/>
            <person name="Selva J.P."/>
            <person name="Gallo C.A."/>
            <person name="Diaz A."/>
            <person name="Albertini E."/>
            <person name="Caccamo M."/>
            <person name="Echenique V."/>
        </authorList>
    </citation>
    <scope>NUCLEOTIDE SEQUENCE [LARGE SCALE GENOMIC DNA]</scope>
    <source>
        <strain evidence="9">cv. Victoria</strain>
        <tissue evidence="8">Leaf</tissue>
    </source>
</reference>
<feature type="non-terminal residue" evidence="8">
    <location>
        <position position="1"/>
    </location>
</feature>
<dbReference type="GO" id="GO:0046872">
    <property type="term" value="F:metal ion binding"/>
    <property type="evidence" value="ECO:0007669"/>
    <property type="project" value="UniProtKB-KW"/>
</dbReference>
<gene>
    <name evidence="8" type="ORF">EJB05_23686</name>
</gene>
<evidence type="ECO:0000256" key="7">
    <source>
        <dbReference type="ARBA" id="ARBA00045681"/>
    </source>
</evidence>